<dbReference type="EMBL" id="MN740131">
    <property type="protein sequence ID" value="QHT89016.1"/>
    <property type="molecule type" value="Genomic_DNA"/>
</dbReference>
<sequence>MVLLNKMVFSNIQNYNFNNTNSNTTSSISNRQPVTIAALNSSMINRVHKAKSGCSACGKKVA</sequence>
<name>A0A6C0I9J4_9ZZZZ</name>
<evidence type="ECO:0000313" key="1">
    <source>
        <dbReference type="EMBL" id="QHT89016.1"/>
    </source>
</evidence>
<reference evidence="1" key="1">
    <citation type="journal article" date="2020" name="Nature">
        <title>Giant virus diversity and host interactions through global metagenomics.</title>
        <authorList>
            <person name="Schulz F."/>
            <person name="Roux S."/>
            <person name="Paez-Espino D."/>
            <person name="Jungbluth S."/>
            <person name="Walsh D.A."/>
            <person name="Denef V.J."/>
            <person name="McMahon K.D."/>
            <person name="Konstantinidis K.T."/>
            <person name="Eloe-Fadrosh E.A."/>
            <person name="Kyrpides N.C."/>
            <person name="Woyke T."/>
        </authorList>
    </citation>
    <scope>NUCLEOTIDE SEQUENCE</scope>
    <source>
        <strain evidence="1">GVMAG-M-3300023184-51</strain>
    </source>
</reference>
<proteinExistence type="predicted"/>
<protein>
    <submittedName>
        <fullName evidence="1">Uncharacterized protein</fullName>
    </submittedName>
</protein>
<accession>A0A6C0I9J4</accession>
<organism evidence="1">
    <name type="scientific">viral metagenome</name>
    <dbReference type="NCBI Taxonomy" id="1070528"/>
    <lineage>
        <taxon>unclassified sequences</taxon>
        <taxon>metagenomes</taxon>
        <taxon>organismal metagenomes</taxon>
    </lineage>
</organism>
<dbReference type="AlphaFoldDB" id="A0A6C0I9J4"/>